<feature type="compositionally biased region" description="Basic and acidic residues" evidence="1">
    <location>
        <begin position="34"/>
        <end position="53"/>
    </location>
</feature>
<reference evidence="2 3" key="1">
    <citation type="journal article" date="2015" name="Stand. Genomic Sci.">
        <title>Genomic Encyclopedia of Bacterial and Archaeal Type Strains, Phase III: the genomes of soil and plant-associated and newly described type strains.</title>
        <authorList>
            <person name="Whitman W.B."/>
            <person name="Woyke T."/>
            <person name="Klenk H.P."/>
            <person name="Zhou Y."/>
            <person name="Lilburn T.G."/>
            <person name="Beck B.J."/>
            <person name="De Vos P."/>
            <person name="Vandamme P."/>
            <person name="Eisen J.A."/>
            <person name="Garrity G."/>
            <person name="Hugenholtz P."/>
            <person name="Kyrpides N.C."/>
        </authorList>
    </citation>
    <scope>NUCLEOTIDE SEQUENCE [LARGE SCALE GENOMIC DNA]</scope>
    <source>
        <strain evidence="2 3">CV53</strain>
    </source>
</reference>
<sequence length="281" mass="31520">MKKWAIAAIIYLAAVIGAYQIFDQFNASDKEISATGENEHKSGQHSDSHESNEGKNQSHSHKANTEHVHSEVIPSLSYTDGKIEIELRDLDGNPVSKLKVNHEKLLHLIVVNEELDQYYHLHPEELGGGQFQIDKDLPEGSFKAFVDIKPEELAYQVSPISFQSGDEASHHEHQKPLKPDRVLEKTVDGQKAMLKMSSFHPGEPVTLTFDLGDGKLEPYLGAAGHVVILDETAENYLHVHPLNHNQPVFETTFNQAGIYKVWAEFKQGGKVRTFPFVVEIQ</sequence>
<feature type="region of interest" description="Disordered" evidence="1">
    <location>
        <begin position="34"/>
        <end position="71"/>
    </location>
</feature>
<proteinExistence type="predicted"/>
<evidence type="ECO:0000313" key="2">
    <source>
        <dbReference type="EMBL" id="TCN22400.1"/>
    </source>
</evidence>
<gene>
    <name evidence="2" type="ORF">EV146_111243</name>
</gene>
<keyword evidence="3" id="KW-1185">Reference proteome</keyword>
<dbReference type="RefSeq" id="WP_132010257.1">
    <property type="nucleotide sequence ID" value="NZ_JABUHM010000013.1"/>
</dbReference>
<dbReference type="AlphaFoldDB" id="A0A4V2RCV6"/>
<comment type="caution">
    <text evidence="2">The sequence shown here is derived from an EMBL/GenBank/DDBJ whole genome shotgun (WGS) entry which is preliminary data.</text>
</comment>
<organism evidence="2 3">
    <name type="scientific">Mesobacillus foraminis</name>
    <dbReference type="NCBI Taxonomy" id="279826"/>
    <lineage>
        <taxon>Bacteria</taxon>
        <taxon>Bacillati</taxon>
        <taxon>Bacillota</taxon>
        <taxon>Bacilli</taxon>
        <taxon>Bacillales</taxon>
        <taxon>Bacillaceae</taxon>
        <taxon>Mesobacillus</taxon>
    </lineage>
</organism>
<evidence type="ECO:0000313" key="3">
    <source>
        <dbReference type="Proteomes" id="UP000295689"/>
    </source>
</evidence>
<protein>
    <recommendedName>
        <fullName evidence="4">Secreted protein</fullName>
    </recommendedName>
</protein>
<accession>A0A4V2RCV6</accession>
<name>A0A4V2RCV6_9BACI</name>
<dbReference type="EMBL" id="SLVV01000011">
    <property type="protein sequence ID" value="TCN22400.1"/>
    <property type="molecule type" value="Genomic_DNA"/>
</dbReference>
<evidence type="ECO:0000256" key="1">
    <source>
        <dbReference type="SAM" id="MobiDB-lite"/>
    </source>
</evidence>
<dbReference type="Proteomes" id="UP000295689">
    <property type="component" value="Unassembled WGS sequence"/>
</dbReference>
<evidence type="ECO:0008006" key="4">
    <source>
        <dbReference type="Google" id="ProtNLM"/>
    </source>
</evidence>